<comment type="caution">
    <text evidence="10">The sequence shown here is derived from an EMBL/GenBank/DDBJ whole genome shotgun (WGS) entry which is preliminary data.</text>
</comment>
<evidence type="ECO:0000313" key="11">
    <source>
        <dbReference type="Proteomes" id="UP001303647"/>
    </source>
</evidence>
<dbReference type="GO" id="GO:0016020">
    <property type="term" value="C:membrane"/>
    <property type="evidence" value="ECO:0007669"/>
    <property type="project" value="UniProtKB-SubCell"/>
</dbReference>
<dbReference type="PANTHER" id="PTHR48022">
    <property type="entry name" value="PLASTIDIC GLUCOSE TRANSPORTER 4"/>
    <property type="match status" value="1"/>
</dbReference>
<dbReference type="SUPFAM" id="SSF103473">
    <property type="entry name" value="MFS general substrate transporter"/>
    <property type="match status" value="1"/>
</dbReference>
<keyword evidence="5 8" id="KW-1133">Transmembrane helix</keyword>
<comment type="subcellular location">
    <subcellularLocation>
        <location evidence="1">Membrane</location>
        <topology evidence="1">Multi-pass membrane protein</topology>
    </subcellularLocation>
</comment>
<feature type="transmembrane region" description="Helical" evidence="8">
    <location>
        <begin position="170"/>
        <end position="190"/>
    </location>
</feature>
<dbReference type="EMBL" id="MU857637">
    <property type="protein sequence ID" value="KAK4248476.1"/>
    <property type="molecule type" value="Genomic_DNA"/>
</dbReference>
<dbReference type="NCBIfam" id="TIGR00879">
    <property type="entry name" value="SP"/>
    <property type="match status" value="1"/>
</dbReference>
<feature type="transmembrane region" description="Helical" evidence="8">
    <location>
        <begin position="111"/>
        <end position="129"/>
    </location>
</feature>
<keyword evidence="6 8" id="KW-0472">Membrane</keyword>
<dbReference type="Gene3D" id="1.20.1250.20">
    <property type="entry name" value="MFS general substrate transporter like domains"/>
    <property type="match status" value="1"/>
</dbReference>
<dbReference type="InterPro" id="IPR050360">
    <property type="entry name" value="MFS_Sugar_Transporters"/>
</dbReference>
<feature type="transmembrane region" description="Helical" evidence="8">
    <location>
        <begin position="141"/>
        <end position="158"/>
    </location>
</feature>
<evidence type="ECO:0000256" key="1">
    <source>
        <dbReference type="ARBA" id="ARBA00004141"/>
    </source>
</evidence>
<dbReference type="InterPro" id="IPR005828">
    <property type="entry name" value="MFS_sugar_transport-like"/>
</dbReference>
<dbReference type="PROSITE" id="PS00216">
    <property type="entry name" value="SUGAR_TRANSPORT_1"/>
    <property type="match status" value="1"/>
</dbReference>
<feature type="transmembrane region" description="Helical" evidence="8">
    <location>
        <begin position="389"/>
        <end position="417"/>
    </location>
</feature>
<dbReference type="InterPro" id="IPR036259">
    <property type="entry name" value="MFS_trans_sf"/>
</dbReference>
<dbReference type="PROSITE" id="PS50850">
    <property type="entry name" value="MFS"/>
    <property type="match status" value="1"/>
</dbReference>
<gene>
    <name evidence="10" type="ORF">C7999DRAFT_40349</name>
</gene>
<dbReference type="FunFam" id="1.20.1250.20:FF:000117">
    <property type="entry name" value="MFS hexose transporter"/>
    <property type="match status" value="1"/>
</dbReference>
<evidence type="ECO:0000256" key="6">
    <source>
        <dbReference type="ARBA" id="ARBA00023136"/>
    </source>
</evidence>
<evidence type="ECO:0000259" key="9">
    <source>
        <dbReference type="PROSITE" id="PS50850"/>
    </source>
</evidence>
<reference evidence="10" key="2">
    <citation type="submission" date="2023-05" db="EMBL/GenBank/DDBJ databases">
        <authorList>
            <consortium name="Lawrence Berkeley National Laboratory"/>
            <person name="Steindorff A."/>
            <person name="Hensen N."/>
            <person name="Bonometti L."/>
            <person name="Westerberg I."/>
            <person name="Brannstrom I.O."/>
            <person name="Guillou S."/>
            <person name="Cros-Aarteil S."/>
            <person name="Calhoun S."/>
            <person name="Haridas S."/>
            <person name="Kuo A."/>
            <person name="Mondo S."/>
            <person name="Pangilinan J."/>
            <person name="Riley R."/>
            <person name="Labutti K."/>
            <person name="Andreopoulos B."/>
            <person name="Lipzen A."/>
            <person name="Chen C."/>
            <person name="Yanf M."/>
            <person name="Daum C."/>
            <person name="Ng V."/>
            <person name="Clum A."/>
            <person name="Ohm R."/>
            <person name="Martin F."/>
            <person name="Silar P."/>
            <person name="Natvig D."/>
            <person name="Lalanne C."/>
            <person name="Gautier V."/>
            <person name="Ament-Velasquez S.L."/>
            <person name="Kruys A."/>
            <person name="Hutchinson M.I."/>
            <person name="Powell A.J."/>
            <person name="Barry K."/>
            <person name="Miller A.N."/>
            <person name="Grigoriev I.V."/>
            <person name="Debuchy R."/>
            <person name="Gladieux P."/>
            <person name="Thoren M.H."/>
            <person name="Johannesson H."/>
        </authorList>
    </citation>
    <scope>NUCLEOTIDE SEQUENCE</scope>
    <source>
        <strain evidence="10">CBS 359.72</strain>
    </source>
</reference>
<keyword evidence="11" id="KW-1185">Reference proteome</keyword>
<dbReference type="InterPro" id="IPR005829">
    <property type="entry name" value="Sugar_transporter_CS"/>
</dbReference>
<evidence type="ECO:0000256" key="7">
    <source>
        <dbReference type="RuleBase" id="RU003346"/>
    </source>
</evidence>
<protein>
    <submittedName>
        <fullName evidence="10">Sugar transporter</fullName>
    </submittedName>
</protein>
<dbReference type="InterPro" id="IPR003663">
    <property type="entry name" value="Sugar/inositol_transpt"/>
</dbReference>
<sequence length="522" mass="58256">MGILSFNKQKPNAEATAVAQEEAPQFERVNWKKDPGLRKLYFYAGVLCIASATTGYDGMFFNSVQNFDSWKLYFGDPKGSQLGILGALYQIGSLASIPLVPILADRIGRKIPIAIGCVIMIVGAVLQAACQNLGTFMGGRFLLGFGNSLAQLCSPMLLTELAHPQHRGRLTTVYNCLWNVGALIVAWVAFGTDYLKNDWSWRIPALIQAFPSVVQILFIFWVPESPRYLMAKDKHERALAILAKYHANGDENNATVQFEYREIKETLRLEFEASKSSSYLDFFKTKGNRYRLAVLISLGVFSQWSGNAIISNYSSTLYDTAGVRGSTQKLGLSAGQTCLSLIISLTMALLVDKVGRRPMFLTATAGMFFTFIFWTLTSGLYEERGASGAGYAMIFFIWVHGIFYAIAWSGLLVGYAIEILPYKLRAKGLMIMNLLVQAALTLNTYANPLAFEAFKGHSWRLYIIYTGWIFLELCFVWKMYIETKGPTLEELAKIIDGDEAAVAQVDIHEVEKETHINEEKSV</sequence>
<evidence type="ECO:0000256" key="4">
    <source>
        <dbReference type="ARBA" id="ARBA00022692"/>
    </source>
</evidence>
<feature type="transmembrane region" description="Helical" evidence="8">
    <location>
        <begin position="202"/>
        <end position="222"/>
    </location>
</feature>
<dbReference type="InterPro" id="IPR020846">
    <property type="entry name" value="MFS_dom"/>
</dbReference>
<name>A0AAN7HG50_9PEZI</name>
<evidence type="ECO:0000313" key="10">
    <source>
        <dbReference type="EMBL" id="KAK4248476.1"/>
    </source>
</evidence>
<feature type="transmembrane region" description="Helical" evidence="8">
    <location>
        <begin position="292"/>
        <end position="310"/>
    </location>
</feature>
<feature type="transmembrane region" description="Helical" evidence="8">
    <location>
        <begin position="40"/>
        <end position="61"/>
    </location>
</feature>
<feature type="transmembrane region" description="Helical" evidence="8">
    <location>
        <begin position="330"/>
        <end position="351"/>
    </location>
</feature>
<feature type="domain" description="Major facilitator superfamily (MFS) profile" evidence="9">
    <location>
        <begin position="43"/>
        <end position="484"/>
    </location>
</feature>
<keyword evidence="10" id="KW-0762">Sugar transport</keyword>
<accession>A0AAN7HG50</accession>
<feature type="transmembrane region" description="Helical" evidence="8">
    <location>
        <begin position="81"/>
        <end position="104"/>
    </location>
</feature>
<organism evidence="10 11">
    <name type="scientific">Corynascus novoguineensis</name>
    <dbReference type="NCBI Taxonomy" id="1126955"/>
    <lineage>
        <taxon>Eukaryota</taxon>
        <taxon>Fungi</taxon>
        <taxon>Dikarya</taxon>
        <taxon>Ascomycota</taxon>
        <taxon>Pezizomycotina</taxon>
        <taxon>Sordariomycetes</taxon>
        <taxon>Sordariomycetidae</taxon>
        <taxon>Sordariales</taxon>
        <taxon>Chaetomiaceae</taxon>
        <taxon>Corynascus</taxon>
    </lineage>
</organism>
<feature type="transmembrane region" description="Helical" evidence="8">
    <location>
        <begin position="459"/>
        <end position="477"/>
    </location>
</feature>
<feature type="transmembrane region" description="Helical" evidence="8">
    <location>
        <begin position="429"/>
        <end position="447"/>
    </location>
</feature>
<dbReference type="AlphaFoldDB" id="A0AAN7HG50"/>
<proteinExistence type="inferred from homology"/>
<evidence type="ECO:0000256" key="3">
    <source>
        <dbReference type="ARBA" id="ARBA00022448"/>
    </source>
</evidence>
<dbReference type="Proteomes" id="UP001303647">
    <property type="component" value="Unassembled WGS sequence"/>
</dbReference>
<feature type="transmembrane region" description="Helical" evidence="8">
    <location>
        <begin position="358"/>
        <end position="377"/>
    </location>
</feature>
<keyword evidence="4 8" id="KW-0812">Transmembrane</keyword>
<reference evidence="10" key="1">
    <citation type="journal article" date="2023" name="Mol. Phylogenet. Evol.">
        <title>Genome-scale phylogeny and comparative genomics of the fungal order Sordariales.</title>
        <authorList>
            <person name="Hensen N."/>
            <person name="Bonometti L."/>
            <person name="Westerberg I."/>
            <person name="Brannstrom I.O."/>
            <person name="Guillou S."/>
            <person name="Cros-Aarteil S."/>
            <person name="Calhoun S."/>
            <person name="Haridas S."/>
            <person name="Kuo A."/>
            <person name="Mondo S."/>
            <person name="Pangilinan J."/>
            <person name="Riley R."/>
            <person name="LaButti K."/>
            <person name="Andreopoulos B."/>
            <person name="Lipzen A."/>
            <person name="Chen C."/>
            <person name="Yan M."/>
            <person name="Daum C."/>
            <person name="Ng V."/>
            <person name="Clum A."/>
            <person name="Steindorff A."/>
            <person name="Ohm R.A."/>
            <person name="Martin F."/>
            <person name="Silar P."/>
            <person name="Natvig D.O."/>
            <person name="Lalanne C."/>
            <person name="Gautier V."/>
            <person name="Ament-Velasquez S.L."/>
            <person name="Kruys A."/>
            <person name="Hutchinson M.I."/>
            <person name="Powell A.J."/>
            <person name="Barry K."/>
            <person name="Miller A.N."/>
            <person name="Grigoriev I.V."/>
            <person name="Debuchy R."/>
            <person name="Gladieux P."/>
            <person name="Hiltunen Thoren M."/>
            <person name="Johannesson H."/>
        </authorList>
    </citation>
    <scope>NUCLEOTIDE SEQUENCE</scope>
    <source>
        <strain evidence="10">CBS 359.72</strain>
    </source>
</reference>
<comment type="similarity">
    <text evidence="2 7">Belongs to the major facilitator superfamily. Sugar transporter (TC 2.A.1.1) family.</text>
</comment>
<evidence type="ECO:0000256" key="5">
    <source>
        <dbReference type="ARBA" id="ARBA00022989"/>
    </source>
</evidence>
<evidence type="ECO:0000256" key="8">
    <source>
        <dbReference type="SAM" id="Phobius"/>
    </source>
</evidence>
<dbReference type="PANTHER" id="PTHR48022:SF31">
    <property type="entry name" value="HEXOSE TRANSPORTER"/>
    <property type="match status" value="1"/>
</dbReference>
<evidence type="ECO:0000256" key="2">
    <source>
        <dbReference type="ARBA" id="ARBA00010992"/>
    </source>
</evidence>
<keyword evidence="3 7" id="KW-0813">Transport</keyword>
<dbReference type="GO" id="GO:0005351">
    <property type="term" value="F:carbohydrate:proton symporter activity"/>
    <property type="evidence" value="ECO:0007669"/>
    <property type="project" value="TreeGrafter"/>
</dbReference>
<dbReference type="Pfam" id="PF00083">
    <property type="entry name" value="Sugar_tr"/>
    <property type="match status" value="1"/>
</dbReference>